<feature type="region of interest" description="Disordered" evidence="1">
    <location>
        <begin position="369"/>
        <end position="391"/>
    </location>
</feature>
<accession>A0A4R6ZA09</accession>
<feature type="chain" id="PRO_5020877517" description="DUF4394 domain-containing protein" evidence="2">
    <location>
        <begin position="27"/>
        <end position="503"/>
    </location>
</feature>
<organism evidence="3 4">
    <name type="scientific">Tahibacter aquaticus</name>
    <dbReference type="NCBI Taxonomy" id="520092"/>
    <lineage>
        <taxon>Bacteria</taxon>
        <taxon>Pseudomonadati</taxon>
        <taxon>Pseudomonadota</taxon>
        <taxon>Gammaproteobacteria</taxon>
        <taxon>Lysobacterales</taxon>
        <taxon>Rhodanobacteraceae</taxon>
        <taxon>Tahibacter</taxon>
    </lineage>
</organism>
<sequence length="503" mass="53024">MKRNNLTTSVVAGLAAIAGIASTANAVELNPDGTGQVLVYPYYTVNKNQQTIISVVNTTNIAKAVKVRFLEGHNSREVLDFNLFLSEFDVWTASIFALSDAGVAGSEGAAVTSTDKSCTAPLPNEWDGSLGTGRPYQTFRNFAYIDDNEDTGPIDFARTREGHIELISMADLSGALTSAVTHVNGTPRNCAVVRDIDPANSLLLPPTGGLFGSGGVVNVAQGTFYTYNADAIDGFTNIVLFSDTASLTPSLQQANTAPGIATAYVFGSSGQLFRSDYSTSAPNNAIDAVSAVFMSNNLFNEYNVDPSVGSNTDWVVTFPTKRFYVDNQILGVPLGDPGAIPPFRFTFGEDDRANGEGLSCAQIEVSQYDREEGRPSGVSPGFSPPPPRQPNSALCKEVNVISFLTVAGNTPPSESGVLGSTLVTNVKPFAAAGWMRLGLNPAAQPHLSRPSIDGDVYAGLPATGFQAVNYINANVAPGVLSNYSGLFRHRASRLCTNPGGTCS</sequence>
<comment type="caution">
    <text evidence="3">The sequence shown here is derived from an EMBL/GenBank/DDBJ whole genome shotgun (WGS) entry which is preliminary data.</text>
</comment>
<evidence type="ECO:0008006" key="5">
    <source>
        <dbReference type="Google" id="ProtNLM"/>
    </source>
</evidence>
<dbReference type="EMBL" id="SNZH01000001">
    <property type="protein sequence ID" value="TDR48770.1"/>
    <property type="molecule type" value="Genomic_DNA"/>
</dbReference>
<evidence type="ECO:0000256" key="1">
    <source>
        <dbReference type="SAM" id="MobiDB-lite"/>
    </source>
</evidence>
<keyword evidence="4" id="KW-1185">Reference proteome</keyword>
<evidence type="ECO:0000313" key="4">
    <source>
        <dbReference type="Proteomes" id="UP000295293"/>
    </source>
</evidence>
<dbReference type="OrthoDB" id="5763254at2"/>
<dbReference type="AlphaFoldDB" id="A0A4R6ZA09"/>
<dbReference type="Proteomes" id="UP000295293">
    <property type="component" value="Unassembled WGS sequence"/>
</dbReference>
<evidence type="ECO:0000256" key="2">
    <source>
        <dbReference type="SAM" id="SignalP"/>
    </source>
</evidence>
<reference evidence="3 4" key="1">
    <citation type="submission" date="2019-03" db="EMBL/GenBank/DDBJ databases">
        <title>Genomic Encyclopedia of Type Strains, Phase IV (KMG-IV): sequencing the most valuable type-strain genomes for metagenomic binning, comparative biology and taxonomic classification.</title>
        <authorList>
            <person name="Goeker M."/>
        </authorList>
    </citation>
    <scope>NUCLEOTIDE SEQUENCE [LARGE SCALE GENOMIC DNA]</scope>
    <source>
        <strain evidence="3 4">DSM 21667</strain>
    </source>
</reference>
<protein>
    <recommendedName>
        <fullName evidence="5">DUF4394 domain-containing protein</fullName>
    </recommendedName>
</protein>
<proteinExistence type="predicted"/>
<dbReference type="RefSeq" id="WP_133816878.1">
    <property type="nucleotide sequence ID" value="NZ_SNZH01000001.1"/>
</dbReference>
<gene>
    <name evidence="3" type="ORF">DFR29_101394</name>
</gene>
<feature type="signal peptide" evidence="2">
    <location>
        <begin position="1"/>
        <end position="26"/>
    </location>
</feature>
<evidence type="ECO:0000313" key="3">
    <source>
        <dbReference type="EMBL" id="TDR48770.1"/>
    </source>
</evidence>
<keyword evidence="2" id="KW-0732">Signal</keyword>
<name>A0A4R6ZA09_9GAMM</name>